<organism evidence="1 2">
    <name type="scientific">Scophthalmus maximus</name>
    <name type="common">Turbot</name>
    <name type="synonym">Psetta maxima</name>
    <dbReference type="NCBI Taxonomy" id="52904"/>
    <lineage>
        <taxon>Eukaryota</taxon>
        <taxon>Metazoa</taxon>
        <taxon>Chordata</taxon>
        <taxon>Craniata</taxon>
        <taxon>Vertebrata</taxon>
        <taxon>Euteleostomi</taxon>
        <taxon>Actinopterygii</taxon>
        <taxon>Neopterygii</taxon>
        <taxon>Teleostei</taxon>
        <taxon>Neoteleostei</taxon>
        <taxon>Acanthomorphata</taxon>
        <taxon>Carangaria</taxon>
        <taxon>Pleuronectiformes</taxon>
        <taxon>Pleuronectoidei</taxon>
        <taxon>Scophthalmidae</taxon>
        <taxon>Scophthalmus</taxon>
    </lineage>
</organism>
<sequence>MGPLPLLGNFVDTCGWGGHRGPPAGDALPIAGTTIGIARLEPSGRRSAVTRRPR</sequence>
<evidence type="ECO:0000313" key="2">
    <source>
        <dbReference type="Proteomes" id="UP000246464"/>
    </source>
</evidence>
<protein>
    <submittedName>
        <fullName evidence="1">Uncharacterized protein</fullName>
    </submittedName>
</protein>
<gene>
    <name evidence="1" type="ORF">SMAX5B_010048</name>
</gene>
<accession>A0A2U9BWF0</accession>
<reference evidence="1 2" key="1">
    <citation type="submission" date="2017-12" db="EMBL/GenBank/DDBJ databases">
        <title>Integrating genomic resources of turbot (Scophthalmus maximus) in depth evaluation of genetic and physical mapping variation across individuals.</title>
        <authorList>
            <person name="Martinez P."/>
        </authorList>
    </citation>
    <scope>NUCLEOTIDE SEQUENCE [LARGE SCALE GENOMIC DNA]</scope>
</reference>
<dbReference type="AlphaFoldDB" id="A0A2U9BWF0"/>
<dbReference type="Proteomes" id="UP000246464">
    <property type="component" value="Chromosome 10"/>
</dbReference>
<keyword evidence="2" id="KW-1185">Reference proteome</keyword>
<name>A0A2U9BWF0_SCOMX</name>
<proteinExistence type="predicted"/>
<evidence type="ECO:0000313" key="1">
    <source>
        <dbReference type="EMBL" id="AWP08564.1"/>
    </source>
</evidence>
<dbReference type="EMBL" id="CP026252">
    <property type="protein sequence ID" value="AWP08564.1"/>
    <property type="molecule type" value="Genomic_DNA"/>
</dbReference>